<dbReference type="AlphaFoldDB" id="A0A0L0V815"/>
<dbReference type="EMBL" id="AJIL01000097">
    <property type="protein sequence ID" value="KNE95445.1"/>
    <property type="molecule type" value="Genomic_DNA"/>
</dbReference>
<reference evidence="2" key="1">
    <citation type="submission" date="2014-03" db="EMBL/GenBank/DDBJ databases">
        <title>The Genome Sequence of Puccinia striiformis f. sp. tritici PST-78.</title>
        <authorList>
            <consortium name="The Broad Institute Genome Sequencing Platform"/>
            <person name="Cuomo C."/>
            <person name="Hulbert S."/>
            <person name="Chen X."/>
            <person name="Walker B."/>
            <person name="Young S.K."/>
            <person name="Zeng Q."/>
            <person name="Gargeya S."/>
            <person name="Fitzgerald M."/>
            <person name="Haas B."/>
            <person name="Abouelleil A."/>
            <person name="Alvarado L."/>
            <person name="Arachchi H.M."/>
            <person name="Berlin A.M."/>
            <person name="Chapman S.B."/>
            <person name="Goldberg J."/>
            <person name="Griggs A."/>
            <person name="Gujja S."/>
            <person name="Hansen M."/>
            <person name="Howarth C."/>
            <person name="Imamovic A."/>
            <person name="Larimer J."/>
            <person name="McCowan C."/>
            <person name="Montmayeur A."/>
            <person name="Murphy C."/>
            <person name="Neiman D."/>
            <person name="Pearson M."/>
            <person name="Priest M."/>
            <person name="Roberts A."/>
            <person name="Saif S."/>
            <person name="Shea T."/>
            <person name="Sisk P."/>
            <person name="Sykes S."/>
            <person name="Wortman J."/>
            <person name="Nusbaum C."/>
            <person name="Birren B."/>
        </authorList>
    </citation>
    <scope>NUCLEOTIDE SEQUENCE [LARGE SCALE GENOMIC DNA]</scope>
    <source>
        <strain evidence="2">race PST-78</strain>
    </source>
</reference>
<evidence type="ECO:0000313" key="2">
    <source>
        <dbReference type="Proteomes" id="UP000054564"/>
    </source>
</evidence>
<proteinExistence type="predicted"/>
<name>A0A0L0V815_9BASI</name>
<sequence>MGRVLSGRPVGSRVNLGSLQPQKAKADPFWADICELLNSFPSAYPTDSEGSNLILTQAQRTAENAVSIAYSTYHRPELSDHLDKKGQCMIPYPCKMCGGKFNRPMSDSSCSNLLRHQAACLVKQNDQKTSSKLASVGVSGMGDIDRREVPQLCVIWCAEAT</sequence>
<keyword evidence="2" id="KW-1185">Reference proteome</keyword>
<organism evidence="1 2">
    <name type="scientific">Puccinia striiformis f. sp. tritici PST-78</name>
    <dbReference type="NCBI Taxonomy" id="1165861"/>
    <lineage>
        <taxon>Eukaryota</taxon>
        <taxon>Fungi</taxon>
        <taxon>Dikarya</taxon>
        <taxon>Basidiomycota</taxon>
        <taxon>Pucciniomycotina</taxon>
        <taxon>Pucciniomycetes</taxon>
        <taxon>Pucciniales</taxon>
        <taxon>Pucciniaceae</taxon>
        <taxon>Puccinia</taxon>
    </lineage>
</organism>
<dbReference type="Proteomes" id="UP000054564">
    <property type="component" value="Unassembled WGS sequence"/>
</dbReference>
<protein>
    <submittedName>
        <fullName evidence="1">Uncharacterized protein</fullName>
    </submittedName>
</protein>
<comment type="caution">
    <text evidence="1">The sequence shown here is derived from an EMBL/GenBank/DDBJ whole genome shotgun (WGS) entry which is preliminary data.</text>
</comment>
<gene>
    <name evidence="1" type="ORF">PSTG_11299</name>
</gene>
<evidence type="ECO:0000313" key="1">
    <source>
        <dbReference type="EMBL" id="KNE95445.1"/>
    </source>
</evidence>
<accession>A0A0L0V815</accession>
<dbReference type="OrthoDB" id="10479304at2759"/>